<proteinExistence type="predicted"/>
<protein>
    <recommendedName>
        <fullName evidence="4">C2H2-type domain-containing protein</fullName>
    </recommendedName>
</protein>
<accession>A0A0D2K9S8</accession>
<feature type="region of interest" description="Disordered" evidence="1">
    <location>
        <begin position="371"/>
        <end position="405"/>
    </location>
</feature>
<dbReference type="VEuPathDB" id="FungiDB:Z520_04536"/>
<feature type="region of interest" description="Disordered" evidence="1">
    <location>
        <begin position="1"/>
        <end position="25"/>
    </location>
</feature>
<keyword evidence="3" id="KW-1185">Reference proteome</keyword>
<evidence type="ECO:0000313" key="3">
    <source>
        <dbReference type="Proteomes" id="UP000053411"/>
    </source>
</evidence>
<name>A0A0D2K9S8_9EURO</name>
<gene>
    <name evidence="2" type="ORF">Z520_04536</name>
</gene>
<reference evidence="2 3" key="1">
    <citation type="submission" date="2015-01" db="EMBL/GenBank/DDBJ databases">
        <title>The Genome Sequence of Fonsecaea multimorphosa CBS 102226.</title>
        <authorList>
            <consortium name="The Broad Institute Genomics Platform"/>
            <person name="Cuomo C."/>
            <person name="de Hoog S."/>
            <person name="Gorbushina A."/>
            <person name="Stielow B."/>
            <person name="Teixiera M."/>
            <person name="Abouelleil A."/>
            <person name="Chapman S.B."/>
            <person name="Priest M."/>
            <person name="Young S.K."/>
            <person name="Wortman J."/>
            <person name="Nusbaum C."/>
            <person name="Birren B."/>
        </authorList>
    </citation>
    <scope>NUCLEOTIDE SEQUENCE [LARGE SCALE GENOMIC DNA]</scope>
    <source>
        <strain evidence="2 3">CBS 102226</strain>
    </source>
</reference>
<evidence type="ECO:0000256" key="1">
    <source>
        <dbReference type="SAM" id="MobiDB-lite"/>
    </source>
</evidence>
<sequence length="405" mass="44742">MPSPTAPAAAAAGGEHRPDRDDHSINEISRPATVTELVGDARCHPCRQQGRRCHVEKASTSCFQCCSVPEDCIFERLIVVKGRVSDFAWSDLIGETSTTIRQAKYTVSLAEEPVKKPALPAIHEILKQDLQGLAHAENPPLGGARQSAALWTPQEGAISVLIEPARSTVSEVSSRGFVNYVARDKTENVQRTAAASLETRVLHAAPKAQVAKAGGSINAARRSPARLADLECSDCGYRARTRSDLKYGTLLYESRITADMPLSRKHRGRHDREHKCPFPACPQKQRGFATSNDLDRHLFVIHKINNRRSRSYKCFGQNCSRPNQEWPRLDNFKQHLKKLHPGESEISLLQRSNDWYECRLVQQREHAIQGHPEGAEAPTASLSQYGRGASAHLDRNKDSAAADGA</sequence>
<evidence type="ECO:0008006" key="4">
    <source>
        <dbReference type="Google" id="ProtNLM"/>
    </source>
</evidence>
<dbReference type="RefSeq" id="XP_016634022.1">
    <property type="nucleotide sequence ID" value="XM_016775042.1"/>
</dbReference>
<feature type="compositionally biased region" description="Basic and acidic residues" evidence="1">
    <location>
        <begin position="392"/>
        <end position="405"/>
    </location>
</feature>
<feature type="compositionally biased region" description="Low complexity" evidence="1">
    <location>
        <begin position="1"/>
        <end position="12"/>
    </location>
</feature>
<dbReference type="AlphaFoldDB" id="A0A0D2K9S8"/>
<evidence type="ECO:0000313" key="2">
    <source>
        <dbReference type="EMBL" id="KIX99899.1"/>
    </source>
</evidence>
<feature type="compositionally biased region" description="Basic and acidic residues" evidence="1">
    <location>
        <begin position="14"/>
        <end position="25"/>
    </location>
</feature>
<dbReference type="GeneID" id="27710282"/>
<dbReference type="Proteomes" id="UP000053411">
    <property type="component" value="Unassembled WGS sequence"/>
</dbReference>
<dbReference type="STRING" id="1442371.A0A0D2K9S8"/>
<dbReference type="OrthoDB" id="6077919at2759"/>
<dbReference type="EMBL" id="KN848068">
    <property type="protein sequence ID" value="KIX99899.1"/>
    <property type="molecule type" value="Genomic_DNA"/>
</dbReference>
<organism evidence="2 3">
    <name type="scientific">Fonsecaea multimorphosa CBS 102226</name>
    <dbReference type="NCBI Taxonomy" id="1442371"/>
    <lineage>
        <taxon>Eukaryota</taxon>
        <taxon>Fungi</taxon>
        <taxon>Dikarya</taxon>
        <taxon>Ascomycota</taxon>
        <taxon>Pezizomycotina</taxon>
        <taxon>Eurotiomycetes</taxon>
        <taxon>Chaetothyriomycetidae</taxon>
        <taxon>Chaetothyriales</taxon>
        <taxon>Herpotrichiellaceae</taxon>
        <taxon>Fonsecaea</taxon>
    </lineage>
</organism>